<feature type="compositionally biased region" description="Polar residues" evidence="1">
    <location>
        <begin position="73"/>
        <end position="96"/>
    </location>
</feature>
<evidence type="ECO:0000256" key="1">
    <source>
        <dbReference type="SAM" id="MobiDB-lite"/>
    </source>
</evidence>
<evidence type="ECO:0000259" key="3">
    <source>
        <dbReference type="Pfam" id="PF16452"/>
    </source>
</evidence>
<dbReference type="Pfam" id="PF07022">
    <property type="entry name" value="Phage_CI_repr"/>
    <property type="match status" value="2"/>
</dbReference>
<dbReference type="Gene3D" id="1.10.260.40">
    <property type="entry name" value="lambda repressor-like DNA-binding domains"/>
    <property type="match status" value="2"/>
</dbReference>
<evidence type="ECO:0000259" key="2">
    <source>
        <dbReference type="Pfam" id="PF07022"/>
    </source>
</evidence>
<accession>A0A1G5INP6</accession>
<feature type="domain" description="Bacteriophage CI repressor N-terminal" evidence="2">
    <location>
        <begin position="16"/>
        <end position="78"/>
    </location>
</feature>
<keyword evidence="5" id="KW-1185">Reference proteome</keyword>
<protein>
    <submittedName>
        <fullName evidence="4">Bacteriophage CI repressor helix-turn-helix domain-containing protein</fullName>
    </submittedName>
</protein>
<dbReference type="Gene3D" id="2.10.109.10">
    <property type="entry name" value="Umud Fragment, subunit A"/>
    <property type="match status" value="1"/>
</dbReference>
<organism evidence="4 5">
    <name type="scientific">Serratia nematodiphila</name>
    <dbReference type="NCBI Taxonomy" id="458197"/>
    <lineage>
        <taxon>Bacteria</taxon>
        <taxon>Pseudomonadati</taxon>
        <taxon>Pseudomonadota</taxon>
        <taxon>Gammaproteobacteria</taxon>
        <taxon>Enterobacterales</taxon>
        <taxon>Yersiniaceae</taxon>
        <taxon>Serratia</taxon>
    </lineage>
</organism>
<name>A0A1G5INP6_9GAMM</name>
<dbReference type="InterPro" id="IPR010744">
    <property type="entry name" value="Phage_CI_N"/>
</dbReference>
<sequence length="323" mass="35529">MTQLRRKATLPTNSAEVLDRVCAAYGFTTSLQLADYLNMASSSMSARRTRGIFPADIVVKCALETGASLEWLSTGQGETSSNDEPCQTNPNNSPQQPAAEEEKEKDNADSHKATEKEKKSSEENQITESPIKLQIDFSKGSAETLDRVLEAYGFKTKLALADHLGIASSSLANRYRRGYFPADIVVRCMAETGATLEWLAAGKGRKFYDEELGMLHLQRQKLADGQLIDAGMARLDKVFFKPASTLPADPVCIQDDKAQFIVDRSFDEVFDGEWLVSIEGKISIRTLVRIPTNRVRVGGIGMSFDCSLDEISVLGRVVMTISN</sequence>
<comment type="caution">
    <text evidence="4">The sequence shown here is derived from an EMBL/GenBank/DDBJ whole genome shotgun (WGS) entry which is preliminary data.</text>
</comment>
<feature type="domain" description="Bacteriophage CI repressor N-terminal" evidence="2">
    <location>
        <begin position="145"/>
        <end position="206"/>
    </location>
</feature>
<dbReference type="InterPro" id="IPR032499">
    <property type="entry name" value="Phage_CI_C"/>
</dbReference>
<dbReference type="Pfam" id="PF16452">
    <property type="entry name" value="Phage_CI_C"/>
    <property type="match status" value="1"/>
</dbReference>
<feature type="region of interest" description="Disordered" evidence="1">
    <location>
        <begin position="73"/>
        <end position="127"/>
    </location>
</feature>
<gene>
    <name evidence="4" type="ORF">SAMN02927935_02362</name>
</gene>
<dbReference type="InterPro" id="IPR010982">
    <property type="entry name" value="Lambda_DNA-bd_dom_sf"/>
</dbReference>
<evidence type="ECO:0000313" key="4">
    <source>
        <dbReference type="EMBL" id="SCY77692.1"/>
    </source>
</evidence>
<feature type="domain" description="Bacteriophage CI repressor C-terminal" evidence="3">
    <location>
        <begin position="217"/>
        <end position="318"/>
    </location>
</feature>
<dbReference type="Proteomes" id="UP000183031">
    <property type="component" value="Unassembled WGS sequence"/>
</dbReference>
<proteinExistence type="predicted"/>
<dbReference type="EMBL" id="FMUT01000006">
    <property type="protein sequence ID" value="SCY77692.1"/>
    <property type="molecule type" value="Genomic_DNA"/>
</dbReference>
<reference evidence="4 5" key="1">
    <citation type="submission" date="2016-10" db="EMBL/GenBank/DDBJ databases">
        <authorList>
            <person name="Varghese N."/>
            <person name="Submissions S."/>
        </authorList>
    </citation>
    <scope>NUCLEOTIDE SEQUENCE [LARGE SCALE GENOMIC DNA]</scope>
    <source>
        <strain evidence="4 5">CGMCC 1.6853</strain>
    </source>
</reference>
<feature type="compositionally biased region" description="Basic and acidic residues" evidence="1">
    <location>
        <begin position="100"/>
        <end position="122"/>
    </location>
</feature>
<evidence type="ECO:0000313" key="5">
    <source>
        <dbReference type="Proteomes" id="UP000183031"/>
    </source>
</evidence>